<evidence type="ECO:0000259" key="1">
    <source>
        <dbReference type="Pfam" id="PF24793"/>
    </source>
</evidence>
<name>A0A4Y3TY95_9PROT</name>
<reference evidence="2 3" key="1">
    <citation type="submission" date="2019-06" db="EMBL/GenBank/DDBJ databases">
        <title>Whole genome shotgun sequence of Acetobacter peroxydans NBRC 13755.</title>
        <authorList>
            <person name="Hosoyama A."/>
            <person name="Uohara A."/>
            <person name="Ohji S."/>
            <person name="Ichikawa N."/>
        </authorList>
    </citation>
    <scope>NUCLEOTIDE SEQUENCE [LARGE SCALE GENOMIC DNA]</scope>
    <source>
        <strain evidence="2 3">NBRC 13755</strain>
    </source>
</reference>
<dbReference type="EMBL" id="BJMV01000009">
    <property type="protein sequence ID" value="GEB85970.1"/>
    <property type="molecule type" value="Genomic_DNA"/>
</dbReference>
<dbReference type="RefSeq" id="WP_198911749.1">
    <property type="nucleotide sequence ID" value="NZ_BAPL01000032.1"/>
</dbReference>
<dbReference type="SUPFAM" id="SSF75005">
    <property type="entry name" value="Arabinanase/levansucrase/invertase"/>
    <property type="match status" value="1"/>
</dbReference>
<comment type="caution">
    <text evidence="2">The sequence shown here is derived from an EMBL/GenBank/DDBJ whole genome shotgun (WGS) entry which is preliminary data.</text>
</comment>
<dbReference type="Pfam" id="PF24793">
    <property type="entry name" value="GINT1_N"/>
    <property type="match status" value="1"/>
</dbReference>
<gene>
    <name evidence="2" type="ORF">APE01nite_17670</name>
</gene>
<feature type="domain" description="Glucosamine inositolphosphorylceramide transferase 1 N-terminal" evidence="1">
    <location>
        <begin position="25"/>
        <end position="214"/>
    </location>
</feature>
<evidence type="ECO:0000313" key="3">
    <source>
        <dbReference type="Proteomes" id="UP000317730"/>
    </source>
</evidence>
<dbReference type="InterPro" id="IPR056442">
    <property type="entry name" value="GINT1_N"/>
</dbReference>
<proteinExistence type="predicted"/>
<accession>A0A4Y3TY95</accession>
<dbReference type="InterPro" id="IPR023296">
    <property type="entry name" value="Glyco_hydro_beta-prop_sf"/>
</dbReference>
<evidence type="ECO:0000313" key="2">
    <source>
        <dbReference type="EMBL" id="GEB85970.1"/>
    </source>
</evidence>
<dbReference type="Proteomes" id="UP000317730">
    <property type="component" value="Unassembled WGS sequence"/>
</dbReference>
<organism evidence="2 3">
    <name type="scientific">Acetobacter peroxydans</name>
    <dbReference type="NCBI Taxonomy" id="104098"/>
    <lineage>
        <taxon>Bacteria</taxon>
        <taxon>Pseudomonadati</taxon>
        <taxon>Pseudomonadota</taxon>
        <taxon>Alphaproteobacteria</taxon>
        <taxon>Acetobacterales</taxon>
        <taxon>Acetobacteraceae</taxon>
        <taxon>Acetobacter</taxon>
    </lineage>
</organism>
<keyword evidence="3" id="KW-1185">Reference proteome</keyword>
<dbReference type="AlphaFoldDB" id="A0A4Y3TY95"/>
<sequence length="284" mass="32232">MRNVVEAGRFDPFKVHWLEAQGDFRFLADPFGLWHDGALIVLAEAYDYRTCKGVIEAFVLDNDFRILERRVVLDEPWHLSYPFLIEEGGDIWMLPEAHRSGRLTLYRAVDFPWKWERSADFSFPCAAIDASPVRFGTQWWMFYTPPFPKEGRQETLKIARADSLFGPWEDLSPLPVRRDRGSARMGGTPLIVEGSLILPMQDCTQSYGGGLTLLQTPLPLNASPVWEIRSSLAPLAQWSPFTDGAHTLSQAGEVTLIDAKRMRKAPLRRLALEAGRALRSAWAE</sequence>
<protein>
    <recommendedName>
        <fullName evidence="1">Glucosamine inositolphosphorylceramide transferase 1 N-terminal domain-containing protein</fullName>
    </recommendedName>
</protein>